<comment type="caution">
    <text evidence="8">The sequence shown here is derived from an EMBL/GenBank/DDBJ whole genome shotgun (WGS) entry which is preliminary data.</text>
</comment>
<dbReference type="InterPro" id="IPR000595">
    <property type="entry name" value="cNMP-bd_dom"/>
</dbReference>
<dbReference type="SUPFAM" id="SSF51206">
    <property type="entry name" value="cAMP-binding domain-like"/>
    <property type="match status" value="1"/>
</dbReference>
<feature type="transmembrane region" description="Helical" evidence="5">
    <location>
        <begin position="499"/>
        <end position="519"/>
    </location>
</feature>
<dbReference type="AlphaFoldDB" id="A0ABD3NDN8"/>
<dbReference type="SUPFAM" id="SSF52091">
    <property type="entry name" value="SpoIIaa-like"/>
    <property type="match status" value="1"/>
</dbReference>
<evidence type="ECO:0000259" key="6">
    <source>
        <dbReference type="PROSITE" id="PS50042"/>
    </source>
</evidence>
<organism evidence="8 9">
    <name type="scientific">Cyclotella cryptica</name>
    <dbReference type="NCBI Taxonomy" id="29204"/>
    <lineage>
        <taxon>Eukaryota</taxon>
        <taxon>Sar</taxon>
        <taxon>Stramenopiles</taxon>
        <taxon>Ochrophyta</taxon>
        <taxon>Bacillariophyta</taxon>
        <taxon>Coscinodiscophyceae</taxon>
        <taxon>Thalassiosirophycidae</taxon>
        <taxon>Stephanodiscales</taxon>
        <taxon>Stephanodiscaceae</taxon>
        <taxon>Cyclotella</taxon>
    </lineage>
</organism>
<dbReference type="PROSITE" id="PS50042">
    <property type="entry name" value="CNMP_BINDING_3"/>
    <property type="match status" value="1"/>
</dbReference>
<keyword evidence="4 5" id="KW-0472">Membrane</keyword>
<dbReference type="Pfam" id="PF00916">
    <property type="entry name" value="Sulfate_transp"/>
    <property type="match status" value="1"/>
</dbReference>
<dbReference type="EMBL" id="JABMIG020000617">
    <property type="protein sequence ID" value="KAL3774139.1"/>
    <property type="molecule type" value="Genomic_DNA"/>
</dbReference>
<dbReference type="InterPro" id="IPR011547">
    <property type="entry name" value="SLC26A/SulP_dom"/>
</dbReference>
<comment type="subcellular location">
    <subcellularLocation>
        <location evidence="1">Membrane</location>
        <topology evidence="1">Multi-pass membrane protein</topology>
    </subcellularLocation>
</comment>
<feature type="domain" description="STAS" evidence="7">
    <location>
        <begin position="617"/>
        <end position="719"/>
    </location>
</feature>
<feature type="transmembrane region" description="Helical" evidence="5">
    <location>
        <begin position="268"/>
        <end position="288"/>
    </location>
</feature>
<dbReference type="PROSITE" id="PS50801">
    <property type="entry name" value="STAS"/>
    <property type="match status" value="1"/>
</dbReference>
<evidence type="ECO:0000256" key="4">
    <source>
        <dbReference type="ARBA" id="ARBA00023136"/>
    </source>
</evidence>
<proteinExistence type="predicted"/>
<dbReference type="PANTHER" id="PTHR43310">
    <property type="entry name" value="SULFATE TRANSPORTER YBAR-RELATED"/>
    <property type="match status" value="1"/>
</dbReference>
<dbReference type="InterPro" id="IPR052706">
    <property type="entry name" value="Membrane-Transporter-like"/>
</dbReference>
<evidence type="ECO:0000256" key="1">
    <source>
        <dbReference type="ARBA" id="ARBA00004141"/>
    </source>
</evidence>
<feature type="transmembrane region" description="Helical" evidence="5">
    <location>
        <begin position="428"/>
        <end position="447"/>
    </location>
</feature>
<dbReference type="Gene3D" id="2.60.120.10">
    <property type="entry name" value="Jelly Rolls"/>
    <property type="match status" value="1"/>
</dbReference>
<feature type="transmembrane region" description="Helical" evidence="5">
    <location>
        <begin position="241"/>
        <end position="261"/>
    </location>
</feature>
<evidence type="ECO:0000259" key="7">
    <source>
        <dbReference type="PROSITE" id="PS50801"/>
    </source>
</evidence>
<evidence type="ECO:0000256" key="5">
    <source>
        <dbReference type="SAM" id="Phobius"/>
    </source>
</evidence>
<feature type="domain" description="Cyclic nucleotide-binding" evidence="6">
    <location>
        <begin position="824"/>
        <end position="902"/>
    </location>
</feature>
<gene>
    <name evidence="8" type="ORF">HJC23_001718</name>
</gene>
<evidence type="ECO:0000256" key="2">
    <source>
        <dbReference type="ARBA" id="ARBA00022692"/>
    </source>
</evidence>
<evidence type="ECO:0000313" key="8">
    <source>
        <dbReference type="EMBL" id="KAL3774139.1"/>
    </source>
</evidence>
<accession>A0ABD3NDN8</accession>
<dbReference type="InterPro" id="IPR002645">
    <property type="entry name" value="STAS_dom"/>
</dbReference>
<keyword evidence="2 5" id="KW-0812">Transmembrane</keyword>
<dbReference type="Pfam" id="PF01740">
    <property type="entry name" value="STAS"/>
    <property type="match status" value="1"/>
</dbReference>
<dbReference type="Proteomes" id="UP001516023">
    <property type="component" value="Unassembled WGS sequence"/>
</dbReference>
<feature type="transmembrane region" description="Helical" evidence="5">
    <location>
        <begin position="555"/>
        <end position="584"/>
    </location>
</feature>
<dbReference type="CDD" id="cd00038">
    <property type="entry name" value="CAP_ED"/>
    <property type="match status" value="1"/>
</dbReference>
<evidence type="ECO:0000313" key="9">
    <source>
        <dbReference type="Proteomes" id="UP001516023"/>
    </source>
</evidence>
<dbReference type="GO" id="GO:0016020">
    <property type="term" value="C:membrane"/>
    <property type="evidence" value="ECO:0007669"/>
    <property type="project" value="UniProtKB-SubCell"/>
</dbReference>
<evidence type="ECO:0008006" key="10">
    <source>
        <dbReference type="Google" id="ProtNLM"/>
    </source>
</evidence>
<dbReference type="InterPro" id="IPR036513">
    <property type="entry name" value="STAS_dom_sf"/>
</dbReference>
<reference evidence="8 9" key="1">
    <citation type="journal article" date="2020" name="G3 (Bethesda)">
        <title>Improved Reference Genome for Cyclotella cryptica CCMP332, a Model for Cell Wall Morphogenesis, Salinity Adaptation, and Lipid Production in Diatoms (Bacillariophyta).</title>
        <authorList>
            <person name="Roberts W.R."/>
            <person name="Downey K.M."/>
            <person name="Ruck E.C."/>
            <person name="Traller J.C."/>
            <person name="Alverson A.J."/>
        </authorList>
    </citation>
    <scope>NUCLEOTIDE SEQUENCE [LARGE SCALE GENOMIC DNA]</scope>
    <source>
        <strain evidence="8 9">CCMP332</strain>
    </source>
</reference>
<evidence type="ECO:0000256" key="3">
    <source>
        <dbReference type="ARBA" id="ARBA00022989"/>
    </source>
</evidence>
<dbReference type="Gene3D" id="3.30.750.24">
    <property type="entry name" value="STAS domain"/>
    <property type="match status" value="1"/>
</dbReference>
<keyword evidence="9" id="KW-1185">Reference proteome</keyword>
<dbReference type="CDD" id="cd07042">
    <property type="entry name" value="STAS_SulP_like_sulfate_transporter"/>
    <property type="match status" value="1"/>
</dbReference>
<name>A0ABD3NDN8_9STRA</name>
<feature type="transmembrane region" description="Helical" evidence="5">
    <location>
        <begin position="349"/>
        <end position="369"/>
    </location>
</feature>
<dbReference type="InterPro" id="IPR018490">
    <property type="entry name" value="cNMP-bd_dom_sf"/>
</dbReference>
<protein>
    <recommendedName>
        <fullName evidence="10">Sulfate transporter</fullName>
    </recommendedName>
</protein>
<keyword evidence="3 5" id="KW-1133">Transmembrane helix</keyword>
<dbReference type="InterPro" id="IPR014710">
    <property type="entry name" value="RmlC-like_jellyroll"/>
</dbReference>
<feature type="transmembrane region" description="Helical" evidence="5">
    <location>
        <begin position="120"/>
        <end position="141"/>
    </location>
</feature>
<feature type="transmembrane region" description="Helical" evidence="5">
    <location>
        <begin position="308"/>
        <end position="328"/>
    </location>
</feature>
<dbReference type="PANTHER" id="PTHR43310:SF4">
    <property type="entry name" value="AFR304WP"/>
    <property type="match status" value="1"/>
</dbReference>
<feature type="transmembrane region" description="Helical" evidence="5">
    <location>
        <begin position="184"/>
        <end position="203"/>
    </location>
</feature>
<dbReference type="Pfam" id="PF00027">
    <property type="entry name" value="cNMP_binding"/>
    <property type="match status" value="1"/>
</dbReference>
<sequence length="940" mass="104030">MTTPLAPSPKRRSAPHIVTPTFRSSRDAMLSASLAAPELPYLSISETNEDVCLYGAIDDTHYNDNDDDDHHSLEPSGNHRRADHISFSDDNLMRVSYSRTPWLHQNWDCLQRAASQVPAIALVTLFHLMVGIPFGVSYFPASWKSSSNSMTLSASGEGENVESTEYHGGFVLDGNFPLPGKEALGIRMFLFSTILGQLVMAYASSFKNCIALQMVENVPFCQSLTYIVVEIQGYGREALSTLFFLFGLASVIVGLVFYLLGRFSLGRILYFFPAHVLIGCIGGIGIFIAKTGLEVTANTSLSFNRNGWSTFIAKFHLLVVVFVFESGLRVISYWTKDESGKSKYPLLSPIYFCTIPPFFYACAAMWRFVSGQTVDDEFFFPPLTECKGNNCNHGDSRLWGDDVLEIFQVIDFSSISWVAVIRSIPTMIALVMFSLIHVPINIPAFAVSSNVEVDMNVELMAHGYSNGIAGMLGGLQNYMAYTQSMIYFKSGGTGKASSLAVVLLTTVLFFIGPQIASYLPRCMAGTLLLHCGIDLFIEGVYDAYGKYDYLEYAGIWAIALVMTIGGMEAALIAGTICALLTFAIQSIAYPKPIRGSMTAATLRSSEWNRCPRAFEILDSEVTGRIRIFVVQLQGHLFFGNVSLFSDGLKELIMNIAEDKRPLIAIIDLSLVLGIDSSAAQAIIKLRDALANQFCINLSIFVSGSSDGFPCEINLSEVLKCKYDHRNEKSSVAQCNGINDRRFTGSYVCDDLDQALIYAEDALISMIDPSLLCSSIKQSILGKQNRQLESLDDEKSYAIELLLLKCGEEKNFVEKFFSYCTREVYNQGDVIWRQGTKSDCAKLLLSGNLIASLENEAGTTETISVGSVIGESGLVQNCNRNSTVLVLERSVLYNLSRESWEELKEKDPRCAHVLYAIVVRYLTLRVQHCSNRIFETRCLPI</sequence>